<dbReference type="RefSeq" id="WP_256030848.1">
    <property type="nucleotide sequence ID" value="NZ_JAHLKM010000035.1"/>
</dbReference>
<proteinExistence type="predicted"/>
<gene>
    <name evidence="1" type="ORF">KM295_14985</name>
</gene>
<dbReference type="GO" id="GO:0003676">
    <property type="term" value="F:nucleic acid binding"/>
    <property type="evidence" value="ECO:0007669"/>
    <property type="project" value="InterPro"/>
</dbReference>
<dbReference type="Proteomes" id="UP001139494">
    <property type="component" value="Unassembled WGS sequence"/>
</dbReference>
<dbReference type="EMBL" id="JAHLKM010000035">
    <property type="protein sequence ID" value="MCQ4334757.1"/>
    <property type="molecule type" value="Genomic_DNA"/>
</dbReference>
<dbReference type="SUPFAM" id="SSF52980">
    <property type="entry name" value="Restriction endonuclease-like"/>
    <property type="match status" value="1"/>
</dbReference>
<reference evidence="1" key="1">
    <citation type="journal article" date="2023" name="Front. Microbiol.">
        <title>Genomic-based phylogenetic and metabolic analyses of the genus Natronomonas, and description of Natronomonas aquatica sp. nov.</title>
        <authorList>
            <person name="Garcia-Roldan A."/>
            <person name="Duran-Viseras A."/>
            <person name="de la Haba R.R."/>
            <person name="Corral P."/>
            <person name="Sanchez-Porro C."/>
            <person name="Ventosa A."/>
        </authorList>
    </citation>
    <scope>NUCLEOTIDE SEQUENCE</scope>
    <source>
        <strain evidence="1">F2-12</strain>
    </source>
</reference>
<organism evidence="1 2">
    <name type="scientific">Natronomonas aquatica</name>
    <dbReference type="NCBI Taxonomy" id="2841590"/>
    <lineage>
        <taxon>Archaea</taxon>
        <taxon>Methanobacteriati</taxon>
        <taxon>Methanobacteriota</taxon>
        <taxon>Stenosarchaea group</taxon>
        <taxon>Halobacteria</taxon>
        <taxon>Halobacteriales</taxon>
        <taxon>Natronomonadaceae</taxon>
        <taxon>Natronomonas</taxon>
    </lineage>
</organism>
<comment type="caution">
    <text evidence="1">The sequence shown here is derived from an EMBL/GenBank/DDBJ whole genome shotgun (WGS) entry which is preliminary data.</text>
</comment>
<dbReference type="InterPro" id="IPR011856">
    <property type="entry name" value="tRNA_endonuc-like_dom_sf"/>
</dbReference>
<accession>A0A9R1CVL6</accession>
<evidence type="ECO:0008006" key="3">
    <source>
        <dbReference type="Google" id="ProtNLM"/>
    </source>
</evidence>
<protein>
    <recommendedName>
        <fullName evidence="3">NERD domain-containing protein</fullName>
    </recommendedName>
</protein>
<name>A0A9R1CVL6_9EURY</name>
<dbReference type="Gene3D" id="3.40.1350.10">
    <property type="match status" value="1"/>
</dbReference>
<evidence type="ECO:0000313" key="2">
    <source>
        <dbReference type="Proteomes" id="UP001139494"/>
    </source>
</evidence>
<dbReference type="AlphaFoldDB" id="A0A9R1CVL6"/>
<evidence type="ECO:0000313" key="1">
    <source>
        <dbReference type="EMBL" id="MCQ4334757.1"/>
    </source>
</evidence>
<sequence length="557" mass="64381">MPCSECGQTLIYHQEKERLYCPSCLSLPVVESGNINKAATALQKQYFNYPELAGILDEFGSIRVIAELVEDLNEAAAGLQLKNRMPFGQMFHTLPLLVSVYENIKEFDSHLDPSDEDAAKGVKEAIDAVQNADTVLVPIVKGIQEDFIIPIELSPVQNHWKDFYRNHTFEKSEYWLCTERCMHANVGARDELREDFLQHQQIFRSFEKTETDDIETVRDFGDAWYSLIVGLGFAASLDDDVKTAFTTYFPDHVTIFDIQDLLYKVGDHVTELGVVLDREDYRSIPVLERDFDECGEEVFGEEYWEDVKDHVLVSKETPDAHPLFFKISGTREEKRPGWRTSRPVPYNRVLFGDYLAKLTKFQVYPFLKNGDAAKSTEILDDLTAKRGRQFERFVFKYLIETEATNDVYFSCKTSKQEGNEVDVVFTHDETVYFVECKFMLPTLNMRSQKGIQKVNEKFEEKVFKEGANVSGKPFEEKVAAWRALDTDAEILHQPSGDASEREWTSVPENWMRGDYEMLTVSNFVPSYLKKRGVRFLTDLELYRWIENGEDVFYDSLH</sequence>
<dbReference type="InterPro" id="IPR011335">
    <property type="entry name" value="Restrct_endonuc-II-like"/>
</dbReference>
<keyword evidence="2" id="KW-1185">Reference proteome</keyword>